<proteinExistence type="predicted"/>
<accession>A0A4P7N672</accession>
<dbReference type="EMBL" id="CP034206">
    <property type="protein sequence ID" value="QBZ58088.1"/>
    <property type="molecule type" value="Genomic_DNA"/>
</dbReference>
<feature type="region of interest" description="Disordered" evidence="1">
    <location>
        <begin position="27"/>
        <end position="46"/>
    </location>
</feature>
<protein>
    <submittedName>
        <fullName evidence="2">Uncharacterized protein</fullName>
    </submittedName>
</protein>
<evidence type="ECO:0000256" key="1">
    <source>
        <dbReference type="SAM" id="MobiDB-lite"/>
    </source>
</evidence>
<gene>
    <name evidence="2" type="ORF">PoMZ_03027</name>
</gene>
<dbReference type="Proteomes" id="UP000294847">
    <property type="component" value="Chromosome 3"/>
</dbReference>
<sequence length="46" mass="5058">MWSSSSICVTTSRKEWEVERWEIGLPKAAKSPGDGAKVVTPHSNLT</sequence>
<organism evidence="2 3">
    <name type="scientific">Pyricularia oryzae</name>
    <name type="common">Rice blast fungus</name>
    <name type="synonym">Magnaporthe oryzae</name>
    <dbReference type="NCBI Taxonomy" id="318829"/>
    <lineage>
        <taxon>Eukaryota</taxon>
        <taxon>Fungi</taxon>
        <taxon>Dikarya</taxon>
        <taxon>Ascomycota</taxon>
        <taxon>Pezizomycotina</taxon>
        <taxon>Sordariomycetes</taxon>
        <taxon>Sordariomycetidae</taxon>
        <taxon>Magnaporthales</taxon>
        <taxon>Pyriculariaceae</taxon>
        <taxon>Pyricularia</taxon>
    </lineage>
</organism>
<dbReference type="AlphaFoldDB" id="A0A4P7N672"/>
<name>A0A4P7N672_PYROR</name>
<evidence type="ECO:0000313" key="3">
    <source>
        <dbReference type="Proteomes" id="UP000294847"/>
    </source>
</evidence>
<reference evidence="2 3" key="1">
    <citation type="journal article" date="2019" name="Mol. Biol. Evol.">
        <title>Blast fungal genomes show frequent chromosomal changes, gene gains and losses, and effector gene turnover.</title>
        <authorList>
            <person name="Gomez Luciano L.B."/>
            <person name="Jason Tsai I."/>
            <person name="Chuma I."/>
            <person name="Tosa Y."/>
            <person name="Chen Y.H."/>
            <person name="Li J.Y."/>
            <person name="Li M.Y."/>
            <person name="Jade Lu M.Y."/>
            <person name="Nakayashiki H."/>
            <person name="Li W.H."/>
        </authorList>
    </citation>
    <scope>NUCLEOTIDE SEQUENCE [LARGE SCALE GENOMIC DNA]</scope>
    <source>
        <strain evidence="2">MZ5-1-6</strain>
    </source>
</reference>
<evidence type="ECO:0000313" key="2">
    <source>
        <dbReference type="EMBL" id="QBZ58088.1"/>
    </source>
</evidence>